<comment type="caution">
    <text evidence="2">The sequence shown here is derived from an EMBL/GenBank/DDBJ whole genome shotgun (WGS) entry which is preliminary data.</text>
</comment>
<feature type="domain" description="Spermatogenesis-associated protein 20-like TRX" evidence="1">
    <location>
        <begin position="5"/>
        <end position="166"/>
    </location>
</feature>
<accession>A0ABW5ZZ77</accession>
<dbReference type="Gene3D" id="3.40.30.10">
    <property type="entry name" value="Glutaredoxin"/>
    <property type="match status" value="1"/>
</dbReference>
<dbReference type="InterPro" id="IPR024705">
    <property type="entry name" value="Ssp411"/>
</dbReference>
<dbReference type="Proteomes" id="UP001597511">
    <property type="component" value="Unassembled WGS sequence"/>
</dbReference>
<name>A0ABW5ZZ77_9BACT</name>
<dbReference type="Pfam" id="PF03190">
    <property type="entry name" value="Thioredox_DsbH"/>
    <property type="match status" value="1"/>
</dbReference>
<dbReference type="PIRSF" id="PIRSF006402">
    <property type="entry name" value="UCP006402_thioredoxin"/>
    <property type="match status" value="1"/>
</dbReference>
<dbReference type="SUPFAM" id="SSF52833">
    <property type="entry name" value="Thioredoxin-like"/>
    <property type="match status" value="1"/>
</dbReference>
<protein>
    <submittedName>
        <fullName evidence="2">Thioredoxin domain-containing protein</fullName>
    </submittedName>
</protein>
<dbReference type="InterPro" id="IPR036249">
    <property type="entry name" value="Thioredoxin-like_sf"/>
</dbReference>
<gene>
    <name evidence="2" type="ORF">ACFS6H_01355</name>
</gene>
<sequence>MATHTNHLIHETSPYLLQHAHNPVQWYPWGEEALAKARQEDKPILVSIGYAACHWCHVMERESFEDEAVAAIMNEHFVNIKIDREERPDLDHIYMDAVQAMTGQGGWPLNVFLTPDKKPFYGGTYFPPRSLYGRQSWKEVLTGITNAYKERRAEIEEQGSYLTAHLDKANHFGGAPVDLTSFGITTTDLAAMARQVLQQADTQWGGFGAAPKFPQTFVIRFLLRMAYLCKYNKELQETDTQLGQECQAQALLSLDKMIRGGIYDQVGGGFARYATDTKWLVPHFEKMLYDNALLVSVMCEAYQLTGLQHYRVAIEETMAFVQRDLMHAQHGFFAALDADSEGVEGKYYVWTKEEVTALLGADAALFCACYDITAAGNWEGVNILQVKEPLDKVAATYGKTEAELNAVLNRGKEILLQHRYTRIAPGLDDKIILGWNALMNKACSQAFMATGNEEYKTLAVKNMQFLLEVFKGGNGLLNHTWKNDQARYPAFLDDYACLIDALYYLYEITAEFDWLLKAEELTEQVIAHFSDEQNLFFYYTGKEQTDLLLRKKEVYDGAVPSGNSVMAHNLYRLSIVFGKAGWAERGLGMVQALNKSVHQYPASFGIWANILVELYAGTQEIVMVEPDENIYFKTLYEYLPFKIMLTVDKKTGHLDWARGKKKLEKANIFLCRQFACKAPVATVEELILLINSEL</sequence>
<proteinExistence type="predicted"/>
<dbReference type="CDD" id="cd02955">
    <property type="entry name" value="SSP411"/>
    <property type="match status" value="1"/>
</dbReference>
<dbReference type="PANTHER" id="PTHR42899:SF1">
    <property type="entry name" value="SPERMATOGENESIS-ASSOCIATED PROTEIN 20"/>
    <property type="match status" value="1"/>
</dbReference>
<dbReference type="EMBL" id="JBHUOZ010000001">
    <property type="protein sequence ID" value="MFD2918334.1"/>
    <property type="molecule type" value="Genomic_DNA"/>
</dbReference>
<dbReference type="PANTHER" id="PTHR42899">
    <property type="entry name" value="SPERMATOGENESIS-ASSOCIATED PROTEIN 20"/>
    <property type="match status" value="1"/>
</dbReference>
<dbReference type="RefSeq" id="WP_386094275.1">
    <property type="nucleotide sequence ID" value="NZ_JBHUOZ010000001.1"/>
</dbReference>
<keyword evidence="3" id="KW-1185">Reference proteome</keyword>
<evidence type="ECO:0000313" key="3">
    <source>
        <dbReference type="Proteomes" id="UP001597511"/>
    </source>
</evidence>
<organism evidence="2 3">
    <name type="scientific">Terrimonas rubra</name>
    <dbReference type="NCBI Taxonomy" id="1035890"/>
    <lineage>
        <taxon>Bacteria</taxon>
        <taxon>Pseudomonadati</taxon>
        <taxon>Bacteroidota</taxon>
        <taxon>Chitinophagia</taxon>
        <taxon>Chitinophagales</taxon>
        <taxon>Chitinophagaceae</taxon>
        <taxon>Terrimonas</taxon>
    </lineage>
</organism>
<dbReference type="InterPro" id="IPR008928">
    <property type="entry name" value="6-hairpin_glycosidase_sf"/>
</dbReference>
<evidence type="ECO:0000259" key="1">
    <source>
        <dbReference type="Pfam" id="PF03190"/>
    </source>
</evidence>
<dbReference type="InterPro" id="IPR004879">
    <property type="entry name" value="Ssp411-like_TRX"/>
</dbReference>
<dbReference type="SUPFAM" id="SSF48208">
    <property type="entry name" value="Six-hairpin glycosidases"/>
    <property type="match status" value="1"/>
</dbReference>
<evidence type="ECO:0000313" key="2">
    <source>
        <dbReference type="EMBL" id="MFD2918334.1"/>
    </source>
</evidence>
<reference evidence="3" key="1">
    <citation type="journal article" date="2019" name="Int. J. Syst. Evol. Microbiol.">
        <title>The Global Catalogue of Microorganisms (GCM) 10K type strain sequencing project: providing services to taxonomists for standard genome sequencing and annotation.</title>
        <authorList>
            <consortium name="The Broad Institute Genomics Platform"/>
            <consortium name="The Broad Institute Genome Sequencing Center for Infectious Disease"/>
            <person name="Wu L."/>
            <person name="Ma J."/>
        </authorList>
    </citation>
    <scope>NUCLEOTIDE SEQUENCE [LARGE SCALE GENOMIC DNA]</scope>
    <source>
        <strain evidence="3">KCTC 23299</strain>
    </source>
</reference>